<sequence>MKTQWRISVLCYYSNSLLLMYIHNDRECNERIPTTVLEVRDEAWLLTDFQPYSA</sequence>
<protein>
    <submittedName>
        <fullName evidence="1">Uncharacterized protein</fullName>
    </submittedName>
</protein>
<reference evidence="1" key="1">
    <citation type="journal article" date="2011" name="PLoS ONE">
        <title>The entomopathogenic bacterial endosymbionts xenorhabdus and photorhabdus: convergent lifestyles from divergent genomes.</title>
        <authorList>
            <person name="Chaston J.M."/>
            <person name="Suen G."/>
            <person name="Tucker S.L."/>
            <person name="Andersen A.W."/>
            <person name="Bhasin A."/>
            <person name="Bode E."/>
            <person name="Bode H.B."/>
            <person name="Brachmann A.O."/>
            <person name="Cowles C.E."/>
            <person name="Cowles K.N."/>
            <person name="Darby C."/>
            <person name="de Leon L."/>
            <person name="Drace K."/>
            <person name="Du Z."/>
            <person name="Givaudan A."/>
            <person name="Herbert Tran E.E."/>
            <person name="Jewell K.A."/>
            <person name="Knack J.J."/>
            <person name="Krasomil-Osterfeld K.C."/>
            <person name="Kukor R."/>
            <person name="Lanois A."/>
            <person name="Latreille P."/>
            <person name="Leimgruber N.K."/>
            <person name="Lipke C.M."/>
            <person name="Liu R."/>
            <person name="Lu X."/>
            <person name="Martens E.C."/>
            <person name="Marri P.R."/>
            <person name="Medigue C."/>
            <person name="Menard M.L."/>
            <person name="Miller N.M."/>
            <person name="Morales-Soto N."/>
            <person name="Norton S."/>
            <person name="Ogier J.C."/>
            <person name="Orchard S.S."/>
            <person name="Park D."/>
            <person name="Park Y."/>
            <person name="Qurollo B.A."/>
            <person name="Sugar D.R."/>
            <person name="Richards G.R."/>
            <person name="Rouy Z."/>
            <person name="Slominski B."/>
            <person name="Slominski K."/>
            <person name="Snyder H."/>
            <person name="Tjaden B.C."/>
            <person name="van der Hoeven R."/>
            <person name="Welch R.D."/>
            <person name="Wheeler C."/>
            <person name="Xiang B."/>
            <person name="Barbazuk B."/>
            <person name="Gaudriault S."/>
            <person name="Goodner B."/>
            <person name="Slater S.C."/>
            <person name="Forst S."/>
            <person name="Goldman B.S."/>
            <person name="Goodrich-Blair H."/>
        </authorList>
    </citation>
    <scope>NUCLEOTIDE SEQUENCE [LARGE SCALE GENOMIC DNA]</scope>
    <source>
        <strain evidence="1">SS-2004</strain>
    </source>
</reference>
<proteinExistence type="predicted"/>
<dbReference type="KEGG" id="xbo:XBJ1_0619"/>
<organism evidence="1 2">
    <name type="scientific">Xenorhabdus bovienii (strain SS-2004)</name>
    <name type="common">Xenorhabdus nematophila subsp. bovienii</name>
    <dbReference type="NCBI Taxonomy" id="406818"/>
    <lineage>
        <taxon>Bacteria</taxon>
        <taxon>Pseudomonadati</taxon>
        <taxon>Pseudomonadota</taxon>
        <taxon>Gammaproteobacteria</taxon>
        <taxon>Enterobacterales</taxon>
        <taxon>Morganellaceae</taxon>
        <taxon>Xenorhabdus</taxon>
    </lineage>
</organism>
<gene>
    <name evidence="1" type="ordered locus">XBJ1_0619</name>
</gene>
<dbReference type="HOGENOM" id="CLU_3049400_0_0_6"/>
<accession>D3UWI9</accession>
<evidence type="ECO:0000313" key="2">
    <source>
        <dbReference type="Proteomes" id="UP000002045"/>
    </source>
</evidence>
<dbReference type="EMBL" id="FN667741">
    <property type="protein sequence ID" value="CBJ79763.1"/>
    <property type="molecule type" value="Genomic_DNA"/>
</dbReference>
<dbReference type="Proteomes" id="UP000002045">
    <property type="component" value="Chromosome"/>
</dbReference>
<evidence type="ECO:0000313" key="1">
    <source>
        <dbReference type="EMBL" id="CBJ79763.1"/>
    </source>
</evidence>
<dbReference type="AlphaFoldDB" id="D3UWI9"/>
<name>D3UWI9_XENBS</name>